<organism evidence="1">
    <name type="scientific">Eutreptiella gymnastica</name>
    <dbReference type="NCBI Taxonomy" id="73025"/>
    <lineage>
        <taxon>Eukaryota</taxon>
        <taxon>Discoba</taxon>
        <taxon>Euglenozoa</taxon>
        <taxon>Euglenida</taxon>
        <taxon>Spirocuta</taxon>
        <taxon>Euglenophyceae</taxon>
        <taxon>Eutreptiales</taxon>
        <taxon>Eutreptiaceae</taxon>
        <taxon>Eutreptiella</taxon>
    </lineage>
</organism>
<proteinExistence type="predicted"/>
<gene>
    <name evidence="1" type="ORF">EGYM00392_LOCUS48753</name>
</gene>
<sequence length="91" mass="10037">MAEQVPLQITSIPVWAQNEVPQQDPWCPEQPGRLLCTKRKPAPFVSGTTLQLSPISRSNTDSPMNCLLDTVTSQLPTQCPCTRPPIINPNL</sequence>
<protein>
    <submittedName>
        <fullName evidence="1">Uncharacterized protein</fullName>
    </submittedName>
</protein>
<reference evidence="1" key="1">
    <citation type="submission" date="2021-01" db="EMBL/GenBank/DDBJ databases">
        <authorList>
            <person name="Corre E."/>
            <person name="Pelletier E."/>
            <person name="Niang G."/>
            <person name="Scheremetjew M."/>
            <person name="Finn R."/>
            <person name="Kale V."/>
            <person name="Holt S."/>
            <person name="Cochrane G."/>
            <person name="Meng A."/>
            <person name="Brown T."/>
            <person name="Cohen L."/>
        </authorList>
    </citation>
    <scope>NUCLEOTIDE SEQUENCE</scope>
    <source>
        <strain evidence="1">NIES-381</strain>
    </source>
</reference>
<accession>A0A7S1JAB4</accession>
<dbReference type="EMBL" id="HBGA01131510">
    <property type="protein sequence ID" value="CAD9037594.1"/>
    <property type="molecule type" value="Transcribed_RNA"/>
</dbReference>
<name>A0A7S1JAB4_9EUGL</name>
<dbReference type="AlphaFoldDB" id="A0A7S1JAB4"/>
<evidence type="ECO:0000313" key="1">
    <source>
        <dbReference type="EMBL" id="CAD9037594.1"/>
    </source>
</evidence>